<dbReference type="Pfam" id="PF18676">
    <property type="entry name" value="MBG_2"/>
    <property type="match status" value="2"/>
</dbReference>
<name>A0A4V2WMU4_9BACT</name>
<dbReference type="OrthoDB" id="355609at2"/>
<evidence type="ECO:0000313" key="5">
    <source>
        <dbReference type="Proteomes" id="UP000295164"/>
    </source>
</evidence>
<evidence type="ECO:0000259" key="3">
    <source>
        <dbReference type="Pfam" id="PF18676"/>
    </source>
</evidence>
<dbReference type="Proteomes" id="UP000295164">
    <property type="component" value="Unassembled WGS sequence"/>
</dbReference>
<comment type="caution">
    <text evidence="4">The sequence shown here is derived from an EMBL/GenBank/DDBJ whole genome shotgun (WGS) entry which is preliminary data.</text>
</comment>
<evidence type="ECO:0000259" key="2">
    <source>
        <dbReference type="Pfam" id="PF02368"/>
    </source>
</evidence>
<sequence length="1144" mass="116634">MRKYLLTCMAMLCLAAAFGQNTYYWVGGTAAGGVNMTTASSWNTALDGSGSTRPSATGASDILVFDGSNIGGATPATGQAIVHINGGVTCAQLKFRNGANVAFTRLTGTGTINVSGGAGDDFVIEAGSSLAMTTAGGSTVIALAAVCTGTVSGNFSMITNLQARIANSTAGTPGSLVFKAGSKFTSNITAASAAYPFGNSTQSSEQWVVFEAGAHYYYEGGFSPMGSASGGGFFMPIDFRPGSYFHMKASNPATGSGTFFNRKSYPNVIVENGATLTSDGSINRIDTLSIAPGSTFVTHTSGQTVILGNLEANGNLSAPAGSTNELVFAGNVPQTISGIGNITVPSFTVSDDAQVTLERNVTVSNNANIYGRLNFGTRQLVGTATFTARRPATAFTATGTTTAGAFLIRNATGTTTLTKGVSIAGAGITPGTRVVSVTSNLDSIWVSRPLTATASGVSLSISGSGATLITASPDGFDAAAGSVGVSDARTYQDGISYVINAATTQPFGISTTAPAVLSIRDATFNAAGTTNASAEFSGTLTLNSGRLTIRPGDVLHLLAGASIGGAIGGSNYFVTATDATTGSQGLLRRDGLTTPSTFPVGTAANYLPAVLTPSVASDYTVAVFEGITTNGTPNGTPLTLQERQTVVNAVWNISQVAGSGSSAVKLQWVSPLEGSVFASFADSEIGFITNSGTGWSAPVGSGDNTANNIESTFATFGAFSVGARPPANPFVFNAMPAKNYGDADFTAGVLTANSSTAVQYTSSNPAVATVTASGEIHVTGVGTTDIRATQASDGFYPAADVTHTLTVNKAPLTIRATDLTRPEGDANPTLTVSYSGFVNGENESVLLTPPVATTTATLTSAPGTYPITVSGATAANYSITMQGGTLTVSPRSAQTITFNAIQPKTYGAADFALAVSSSNLTIPIQLTSSNPSVATVTGNTVHVTGAGTTTITASQPGSPFFFPAAAQAQTLTVNKANLTVRAFDSTRMQGDANPAFRYSITGFVLGQNVASLPTAPVPTSTATATSAPGYYPITFTTGVSANYNFVYTNARLSVLPATGADLDHIQAYMSGANSLRVRVYSAKPDLADVYLYDIAGHPIMRRNVFVQQGFTSAEFLVHRLPPGIYVARVIGKSVNLTKTVLVGH</sequence>
<reference evidence="4 5" key="1">
    <citation type="submission" date="2019-03" db="EMBL/GenBank/DDBJ databases">
        <authorList>
            <person name="Kim M.K.M."/>
        </authorList>
    </citation>
    <scope>NUCLEOTIDE SEQUENCE [LARGE SCALE GENOMIC DNA]</scope>
    <source>
        <strain evidence="4 5">17J68-15</strain>
    </source>
</reference>
<feature type="domain" description="BIG2" evidence="2">
    <location>
        <begin position="744"/>
        <end position="790"/>
    </location>
</feature>
<dbReference type="SUPFAM" id="SSF49373">
    <property type="entry name" value="Invasin/intimin cell-adhesion fragments"/>
    <property type="match status" value="2"/>
</dbReference>
<protein>
    <submittedName>
        <fullName evidence="4">T9SS type A sorting domain-containing protein</fullName>
    </submittedName>
</protein>
<evidence type="ECO:0000256" key="1">
    <source>
        <dbReference type="SAM" id="SignalP"/>
    </source>
</evidence>
<feature type="signal peptide" evidence="1">
    <location>
        <begin position="1"/>
        <end position="19"/>
    </location>
</feature>
<dbReference type="InterPro" id="IPR003343">
    <property type="entry name" value="Big_2"/>
</dbReference>
<dbReference type="AlphaFoldDB" id="A0A4V2WMU4"/>
<feature type="chain" id="PRO_5020691550" evidence="1">
    <location>
        <begin position="20"/>
        <end position="1144"/>
    </location>
</feature>
<proteinExistence type="predicted"/>
<dbReference type="InterPro" id="IPR008964">
    <property type="entry name" value="Invasin/intimin_cell_adhesion"/>
</dbReference>
<dbReference type="RefSeq" id="WP_131851577.1">
    <property type="nucleotide sequence ID" value="NZ_SKFH01000009.1"/>
</dbReference>
<evidence type="ECO:0000313" key="4">
    <source>
        <dbReference type="EMBL" id="TCZ72942.1"/>
    </source>
</evidence>
<feature type="domain" description="MBG" evidence="3">
    <location>
        <begin position="978"/>
        <end position="1052"/>
    </location>
</feature>
<dbReference type="InterPro" id="IPR041286">
    <property type="entry name" value="MBG_2"/>
</dbReference>
<feature type="domain" description="MBG" evidence="3">
    <location>
        <begin position="812"/>
        <end position="887"/>
    </location>
</feature>
<dbReference type="Pfam" id="PF02368">
    <property type="entry name" value="Big_2"/>
    <property type="match status" value="1"/>
</dbReference>
<dbReference type="Gene3D" id="3.30.160.710">
    <property type="match status" value="2"/>
</dbReference>
<gene>
    <name evidence="4" type="ORF">E0486_07715</name>
</gene>
<dbReference type="EMBL" id="SKFH01000009">
    <property type="protein sequence ID" value="TCZ72942.1"/>
    <property type="molecule type" value="Genomic_DNA"/>
</dbReference>
<organism evidence="4 5">
    <name type="scientific">Flaviaesturariibacter aridisoli</name>
    <dbReference type="NCBI Taxonomy" id="2545761"/>
    <lineage>
        <taxon>Bacteria</taxon>
        <taxon>Pseudomonadati</taxon>
        <taxon>Bacteroidota</taxon>
        <taxon>Chitinophagia</taxon>
        <taxon>Chitinophagales</taxon>
        <taxon>Chitinophagaceae</taxon>
        <taxon>Flaviaestuariibacter</taxon>
    </lineage>
</organism>
<accession>A0A4V2WMU4</accession>
<keyword evidence="5" id="KW-1185">Reference proteome</keyword>
<keyword evidence="1" id="KW-0732">Signal</keyword>